<organism evidence="2">
    <name type="scientific">uncultured Chloroflexota bacterium</name>
    <dbReference type="NCBI Taxonomy" id="166587"/>
    <lineage>
        <taxon>Bacteria</taxon>
        <taxon>Bacillati</taxon>
        <taxon>Chloroflexota</taxon>
        <taxon>environmental samples</taxon>
    </lineage>
</organism>
<dbReference type="AlphaFoldDB" id="A0A6J4HN46"/>
<gene>
    <name evidence="2" type="ORF">AVDCRST_MAG77-962</name>
</gene>
<feature type="region of interest" description="Disordered" evidence="1">
    <location>
        <begin position="74"/>
        <end position="103"/>
    </location>
</feature>
<accession>A0A6J4HN46</accession>
<dbReference type="SUPFAM" id="SSF46955">
    <property type="entry name" value="Putative DNA-binding domain"/>
    <property type="match status" value="1"/>
</dbReference>
<protein>
    <submittedName>
        <fullName evidence="2">Uncharacterized protein</fullName>
    </submittedName>
</protein>
<evidence type="ECO:0000313" key="2">
    <source>
        <dbReference type="EMBL" id="CAA9226121.1"/>
    </source>
</evidence>
<dbReference type="EMBL" id="CADCTC010000050">
    <property type="protein sequence ID" value="CAA9226121.1"/>
    <property type="molecule type" value="Genomic_DNA"/>
</dbReference>
<dbReference type="InterPro" id="IPR009061">
    <property type="entry name" value="DNA-bd_dom_put_sf"/>
</dbReference>
<evidence type="ECO:0000256" key="1">
    <source>
        <dbReference type="SAM" id="MobiDB-lite"/>
    </source>
</evidence>
<proteinExistence type="predicted"/>
<name>A0A6J4HN46_9CHLR</name>
<feature type="compositionally biased region" description="Low complexity" evidence="1">
    <location>
        <begin position="81"/>
        <end position="90"/>
    </location>
</feature>
<reference evidence="2" key="1">
    <citation type="submission" date="2020-02" db="EMBL/GenBank/DDBJ databases">
        <authorList>
            <person name="Meier V. D."/>
        </authorList>
    </citation>
    <scope>NUCLEOTIDE SEQUENCE</scope>
    <source>
        <strain evidence="2">AVDCRST_MAG77</strain>
    </source>
</reference>
<sequence>MVAGEGGAAERLPGEGTSRYLSVAQVARRLSCSVSLVQKWRRLGWLPATRLGPEEVPVYGYQIEDVERFAAERWNRRRGRPPGSGTRSRPAGVPVGHPTDGRAGTPFGAADVAPTVDSPTNEVAKAVDAPPLGAASVRAPSVDTLPAEVAPPFSATLPAEGASPATAVDTAPMPALPESGRPVVIWDADPRDGTAIVLARFGAREIQTALDTAESWARRYPDLAVGALASAASEPYLIAVWRGGRRLPG</sequence>